<dbReference type="SUPFAM" id="SSF53474">
    <property type="entry name" value="alpha/beta-Hydrolases"/>
    <property type="match status" value="1"/>
</dbReference>
<evidence type="ECO:0000313" key="2">
    <source>
        <dbReference type="EMBL" id="MFI9102710.1"/>
    </source>
</evidence>
<keyword evidence="2" id="KW-0378">Hydrolase</keyword>
<dbReference type="GO" id="GO:0016787">
    <property type="term" value="F:hydrolase activity"/>
    <property type="evidence" value="ECO:0007669"/>
    <property type="project" value="UniProtKB-KW"/>
</dbReference>
<dbReference type="Pfam" id="PF12697">
    <property type="entry name" value="Abhydrolase_6"/>
    <property type="match status" value="1"/>
</dbReference>
<sequence length="277" mass="30244">MPGIELSAGTIDFEDTGGPGPVVVLLHGLGQSGTVWKRVVDDLRTDHRCVIPDLPTGGHRRPMRPEAELSLRSVALLVGEFLERLELDGVTLVENDSGHAQVLAGEHPERIGRLVITSGEAFENYPPGAGGKMLTAVSRIPGGVYALAHFMNLRALRGLPVGFRPMSVHGVPHEMLDDWLRPLLADRAIRADLRRYLLSARKGAMLEAAERLRKFDRPALVVWAEDDRMMPRAHGRRLADLLPQGRLVEVPDCRTLIPVDQPAALAAALREFIASGA</sequence>
<dbReference type="InterPro" id="IPR029058">
    <property type="entry name" value="AB_hydrolase_fold"/>
</dbReference>
<evidence type="ECO:0000313" key="3">
    <source>
        <dbReference type="Proteomes" id="UP001614394"/>
    </source>
</evidence>
<dbReference type="PANTHER" id="PTHR43798">
    <property type="entry name" value="MONOACYLGLYCEROL LIPASE"/>
    <property type="match status" value="1"/>
</dbReference>
<dbReference type="Gene3D" id="3.40.50.1820">
    <property type="entry name" value="alpha/beta hydrolase"/>
    <property type="match status" value="1"/>
</dbReference>
<dbReference type="PANTHER" id="PTHR43798:SF33">
    <property type="entry name" value="HYDROLASE, PUTATIVE (AFU_ORTHOLOGUE AFUA_2G14860)-RELATED"/>
    <property type="match status" value="1"/>
</dbReference>
<dbReference type="InterPro" id="IPR000073">
    <property type="entry name" value="AB_hydrolase_1"/>
</dbReference>
<keyword evidence="3" id="KW-1185">Reference proteome</keyword>
<dbReference type="RefSeq" id="WP_399650707.1">
    <property type="nucleotide sequence ID" value="NZ_JBITYG010000005.1"/>
</dbReference>
<name>A0ABW8C8E1_9ACTN</name>
<accession>A0ABW8C8E1</accession>
<feature type="domain" description="AB hydrolase-1" evidence="1">
    <location>
        <begin position="23"/>
        <end position="268"/>
    </location>
</feature>
<proteinExistence type="predicted"/>
<dbReference type="InterPro" id="IPR050266">
    <property type="entry name" value="AB_hydrolase_sf"/>
</dbReference>
<organism evidence="2 3">
    <name type="scientific">Streptomyces fildesensis</name>
    <dbReference type="NCBI Taxonomy" id="375757"/>
    <lineage>
        <taxon>Bacteria</taxon>
        <taxon>Bacillati</taxon>
        <taxon>Actinomycetota</taxon>
        <taxon>Actinomycetes</taxon>
        <taxon>Kitasatosporales</taxon>
        <taxon>Streptomycetaceae</taxon>
        <taxon>Streptomyces</taxon>
    </lineage>
</organism>
<dbReference type="PRINTS" id="PR00111">
    <property type="entry name" value="ABHYDROLASE"/>
</dbReference>
<evidence type="ECO:0000259" key="1">
    <source>
        <dbReference type="Pfam" id="PF12697"/>
    </source>
</evidence>
<protein>
    <submittedName>
        <fullName evidence="2">Alpha/beta fold hydrolase</fullName>
    </submittedName>
</protein>
<dbReference type="Proteomes" id="UP001614394">
    <property type="component" value="Unassembled WGS sequence"/>
</dbReference>
<reference evidence="2 3" key="1">
    <citation type="submission" date="2024-10" db="EMBL/GenBank/DDBJ databases">
        <title>The Natural Products Discovery Center: Release of the First 8490 Sequenced Strains for Exploring Actinobacteria Biosynthetic Diversity.</title>
        <authorList>
            <person name="Kalkreuter E."/>
            <person name="Kautsar S.A."/>
            <person name="Yang D."/>
            <person name="Bader C.D."/>
            <person name="Teijaro C.N."/>
            <person name="Fluegel L."/>
            <person name="Davis C.M."/>
            <person name="Simpson J.R."/>
            <person name="Lauterbach L."/>
            <person name="Steele A.D."/>
            <person name="Gui C."/>
            <person name="Meng S."/>
            <person name="Li G."/>
            <person name="Viehrig K."/>
            <person name="Ye F."/>
            <person name="Su P."/>
            <person name="Kiefer A.F."/>
            <person name="Nichols A."/>
            <person name="Cepeda A.J."/>
            <person name="Yan W."/>
            <person name="Fan B."/>
            <person name="Jiang Y."/>
            <person name="Adhikari A."/>
            <person name="Zheng C.-J."/>
            <person name="Schuster L."/>
            <person name="Cowan T.M."/>
            <person name="Smanski M.J."/>
            <person name="Chevrette M.G."/>
            <person name="De Carvalho L.P.S."/>
            <person name="Shen B."/>
        </authorList>
    </citation>
    <scope>NUCLEOTIDE SEQUENCE [LARGE SCALE GENOMIC DNA]</scope>
    <source>
        <strain evidence="2 3">NPDC053399</strain>
    </source>
</reference>
<comment type="caution">
    <text evidence="2">The sequence shown here is derived from an EMBL/GenBank/DDBJ whole genome shotgun (WGS) entry which is preliminary data.</text>
</comment>
<gene>
    <name evidence="2" type="ORF">ACIGXA_19535</name>
</gene>
<dbReference type="EMBL" id="JBITYG010000005">
    <property type="protein sequence ID" value="MFI9102710.1"/>
    <property type="molecule type" value="Genomic_DNA"/>
</dbReference>